<evidence type="ECO:0000313" key="3">
    <source>
        <dbReference type="Proteomes" id="UP001177003"/>
    </source>
</evidence>
<gene>
    <name evidence="2" type="ORF">LSALG_LOCUS11468</name>
</gene>
<feature type="region of interest" description="Disordered" evidence="1">
    <location>
        <begin position="178"/>
        <end position="205"/>
    </location>
</feature>
<dbReference type="Proteomes" id="UP001177003">
    <property type="component" value="Chromosome 2"/>
</dbReference>
<sequence>MLRLVCHSVNQLLVNQKTRHKKKRVKRICKLNKIDPKVKIAILHFCLYVFAYHENDGAFCQRRLHLWPTTSPPLADDASVAGLRSTTHTKSPNPAYSCFRLLLLSHCFGLRLRPTTPPPPVSGRQHIRSLLQRLPPPPSFTLFTGMRLYIRNLPLHIDQVLVQTTKSRRICMVERKTRKRSVGKPKSKHLEARHTMDRPEKKKRSVTLIRDHSKDYLSNLTVEFGSVGVVIHVFRNIHRVELAD</sequence>
<proteinExistence type="predicted"/>
<organism evidence="2 3">
    <name type="scientific">Lactuca saligna</name>
    <name type="common">Willowleaf lettuce</name>
    <dbReference type="NCBI Taxonomy" id="75948"/>
    <lineage>
        <taxon>Eukaryota</taxon>
        <taxon>Viridiplantae</taxon>
        <taxon>Streptophyta</taxon>
        <taxon>Embryophyta</taxon>
        <taxon>Tracheophyta</taxon>
        <taxon>Spermatophyta</taxon>
        <taxon>Magnoliopsida</taxon>
        <taxon>eudicotyledons</taxon>
        <taxon>Gunneridae</taxon>
        <taxon>Pentapetalae</taxon>
        <taxon>asterids</taxon>
        <taxon>campanulids</taxon>
        <taxon>Asterales</taxon>
        <taxon>Asteraceae</taxon>
        <taxon>Cichorioideae</taxon>
        <taxon>Cichorieae</taxon>
        <taxon>Lactucinae</taxon>
        <taxon>Lactuca</taxon>
    </lineage>
</organism>
<feature type="compositionally biased region" description="Basic residues" evidence="1">
    <location>
        <begin position="178"/>
        <end position="187"/>
    </location>
</feature>
<feature type="compositionally biased region" description="Basic and acidic residues" evidence="1">
    <location>
        <begin position="188"/>
        <end position="200"/>
    </location>
</feature>
<keyword evidence="3" id="KW-1185">Reference proteome</keyword>
<protein>
    <submittedName>
        <fullName evidence="2">Uncharacterized protein</fullName>
    </submittedName>
</protein>
<accession>A0AA35VGB9</accession>
<reference evidence="2" key="1">
    <citation type="submission" date="2023-04" db="EMBL/GenBank/DDBJ databases">
        <authorList>
            <person name="Vijverberg K."/>
            <person name="Xiong W."/>
            <person name="Schranz E."/>
        </authorList>
    </citation>
    <scope>NUCLEOTIDE SEQUENCE</scope>
</reference>
<dbReference type="AlphaFoldDB" id="A0AA35VGB9"/>
<evidence type="ECO:0000313" key="2">
    <source>
        <dbReference type="EMBL" id="CAI9271190.1"/>
    </source>
</evidence>
<dbReference type="EMBL" id="OX465078">
    <property type="protein sequence ID" value="CAI9271190.1"/>
    <property type="molecule type" value="Genomic_DNA"/>
</dbReference>
<name>A0AA35VGB9_LACSI</name>
<evidence type="ECO:0000256" key="1">
    <source>
        <dbReference type="SAM" id="MobiDB-lite"/>
    </source>
</evidence>